<organism evidence="1 2">
    <name type="scientific">Steinernema glaseri</name>
    <dbReference type="NCBI Taxonomy" id="37863"/>
    <lineage>
        <taxon>Eukaryota</taxon>
        <taxon>Metazoa</taxon>
        <taxon>Ecdysozoa</taxon>
        <taxon>Nematoda</taxon>
        <taxon>Chromadorea</taxon>
        <taxon>Rhabditida</taxon>
        <taxon>Tylenchina</taxon>
        <taxon>Panagrolaimomorpha</taxon>
        <taxon>Strongyloidoidea</taxon>
        <taxon>Steinernematidae</taxon>
        <taxon>Steinernema</taxon>
    </lineage>
</organism>
<evidence type="ECO:0000313" key="2">
    <source>
        <dbReference type="WBParaSite" id="L893_g7248.t1"/>
    </source>
</evidence>
<proteinExistence type="predicted"/>
<protein>
    <submittedName>
        <fullName evidence="2">Uncharacterized protein</fullName>
    </submittedName>
</protein>
<sequence length="112" mass="12834">MFGWIARRRSVADYFYVTKGLFAHSRDRHTPSAFTQSGAEAEVLEGAVVQESRDRMKSLAKCCSTSHPRPFVYNARRRYSQKATDVRSTLFCDCFLECHRADGGMLMEGMWP</sequence>
<dbReference type="AlphaFoldDB" id="A0A1I8ANG9"/>
<dbReference type="WBParaSite" id="L893_g7248.t1">
    <property type="protein sequence ID" value="L893_g7248.t1"/>
    <property type="gene ID" value="L893_g7248"/>
</dbReference>
<reference evidence="2" key="1">
    <citation type="submission" date="2016-11" db="UniProtKB">
        <authorList>
            <consortium name="WormBaseParasite"/>
        </authorList>
    </citation>
    <scope>IDENTIFICATION</scope>
</reference>
<evidence type="ECO:0000313" key="1">
    <source>
        <dbReference type="Proteomes" id="UP000095287"/>
    </source>
</evidence>
<accession>A0A1I8ANG9</accession>
<keyword evidence="1" id="KW-1185">Reference proteome</keyword>
<dbReference type="Proteomes" id="UP000095287">
    <property type="component" value="Unplaced"/>
</dbReference>
<name>A0A1I8ANG9_9BILA</name>